<feature type="region of interest" description="Disordered" evidence="1">
    <location>
        <begin position="1"/>
        <end position="21"/>
    </location>
</feature>
<evidence type="ECO:0000313" key="2">
    <source>
        <dbReference type="EMBL" id="CAK0823109.1"/>
    </source>
</evidence>
<reference evidence="2" key="1">
    <citation type="submission" date="2023-10" db="EMBL/GenBank/DDBJ databases">
        <authorList>
            <person name="Chen Y."/>
            <person name="Shah S."/>
            <person name="Dougan E. K."/>
            <person name="Thang M."/>
            <person name="Chan C."/>
        </authorList>
    </citation>
    <scope>NUCLEOTIDE SEQUENCE [LARGE SCALE GENOMIC DNA]</scope>
</reference>
<accession>A0ABN9RVF2</accession>
<organism evidence="2 3">
    <name type="scientific">Prorocentrum cordatum</name>
    <dbReference type="NCBI Taxonomy" id="2364126"/>
    <lineage>
        <taxon>Eukaryota</taxon>
        <taxon>Sar</taxon>
        <taxon>Alveolata</taxon>
        <taxon>Dinophyceae</taxon>
        <taxon>Prorocentrales</taxon>
        <taxon>Prorocentraceae</taxon>
        <taxon>Prorocentrum</taxon>
    </lineage>
</organism>
<evidence type="ECO:0000256" key="1">
    <source>
        <dbReference type="SAM" id="MobiDB-lite"/>
    </source>
</evidence>
<comment type="caution">
    <text evidence="2">The sequence shown here is derived from an EMBL/GenBank/DDBJ whole genome shotgun (WGS) entry which is preliminary data.</text>
</comment>
<protein>
    <submittedName>
        <fullName evidence="2">Uncharacterized protein</fullName>
    </submittedName>
</protein>
<proteinExistence type="predicted"/>
<sequence>MLVAKTSEGPEDTSTRASGHGGGFLVGEVQIKSEGIPYNDVLKDHTWPTVTAHELFRFSSEQSLISYMVRTDSISVADYFWYASIFPEGEVVHNLLTDSFSLVLRVAEDSGVLMWPCELASDEYIYLNRPTFLEWTHVDDLKEWNIVNTTIVSPLRLMTSHEGAKLENPIGCVIRRSSADDSRMLAWHAQRAFAHLPQKTVKRLVEEYGLKANAELGKLGLECQEEAEIMALMMKVTEGMDANQCELAFSKRRKILSGEDTSALQPIIDDPEMLELVVPTNEANKWKSWVAPEEGKRTQLSASAKATKTMRDKLFPAAKKAAAKAKGKAQGPKLSVAARKHRREQIAAGDFQAVEFFRPPMLRITVEEKGTCLRVWDGHTRLRSFSWFMRGKPLAISETLAFAWDYAKCTYEAENPFPKDAF</sequence>
<gene>
    <name evidence="2" type="ORF">PCOR1329_LOCUS23954</name>
</gene>
<keyword evidence="3" id="KW-1185">Reference proteome</keyword>
<evidence type="ECO:0000313" key="3">
    <source>
        <dbReference type="Proteomes" id="UP001189429"/>
    </source>
</evidence>
<name>A0ABN9RVF2_9DINO</name>
<dbReference type="Proteomes" id="UP001189429">
    <property type="component" value="Unassembled WGS sequence"/>
</dbReference>
<dbReference type="EMBL" id="CAUYUJ010008180">
    <property type="protein sequence ID" value="CAK0823109.1"/>
    <property type="molecule type" value="Genomic_DNA"/>
</dbReference>